<dbReference type="SUPFAM" id="SSF57850">
    <property type="entry name" value="RING/U-box"/>
    <property type="match status" value="1"/>
</dbReference>
<evidence type="ECO:0000256" key="5">
    <source>
        <dbReference type="SAM" id="MobiDB-lite"/>
    </source>
</evidence>
<dbReference type="Pfam" id="PF13639">
    <property type="entry name" value="zf-RING_2"/>
    <property type="match status" value="1"/>
</dbReference>
<feature type="domain" description="RING-type" evidence="6">
    <location>
        <begin position="322"/>
        <end position="363"/>
    </location>
</feature>
<dbReference type="InterPro" id="IPR051834">
    <property type="entry name" value="RING_finger_E3_ligase"/>
</dbReference>
<evidence type="ECO:0000256" key="4">
    <source>
        <dbReference type="PROSITE-ProRule" id="PRU00175"/>
    </source>
</evidence>
<proteinExistence type="predicted"/>
<name>A0A1R2BXZ7_9CILI</name>
<dbReference type="GO" id="GO:0006511">
    <property type="term" value="P:ubiquitin-dependent protein catabolic process"/>
    <property type="evidence" value="ECO:0007669"/>
    <property type="project" value="TreeGrafter"/>
</dbReference>
<keyword evidence="2 4" id="KW-0863">Zinc-finger</keyword>
<dbReference type="PANTHER" id="PTHR45931:SF19">
    <property type="entry name" value="CHROMOSOME UNDETERMINED SCAFFOLD_3, WHOLE GENOME SHOTGUN SEQUENCE"/>
    <property type="match status" value="1"/>
</dbReference>
<feature type="compositionally biased region" description="Polar residues" evidence="5">
    <location>
        <begin position="51"/>
        <end position="64"/>
    </location>
</feature>
<evidence type="ECO:0000259" key="6">
    <source>
        <dbReference type="PROSITE" id="PS50089"/>
    </source>
</evidence>
<feature type="compositionally biased region" description="Polar residues" evidence="5">
    <location>
        <begin position="86"/>
        <end position="113"/>
    </location>
</feature>
<dbReference type="GO" id="GO:0008270">
    <property type="term" value="F:zinc ion binding"/>
    <property type="evidence" value="ECO:0007669"/>
    <property type="project" value="UniProtKB-KW"/>
</dbReference>
<dbReference type="OrthoDB" id="1302410at2759"/>
<dbReference type="SMART" id="SM00184">
    <property type="entry name" value="RING"/>
    <property type="match status" value="1"/>
</dbReference>
<keyword evidence="3" id="KW-0862">Zinc</keyword>
<keyword evidence="1" id="KW-0479">Metal-binding</keyword>
<dbReference type="EMBL" id="MPUH01000370">
    <property type="protein sequence ID" value="OMJ81682.1"/>
    <property type="molecule type" value="Genomic_DNA"/>
</dbReference>
<dbReference type="GO" id="GO:0005634">
    <property type="term" value="C:nucleus"/>
    <property type="evidence" value="ECO:0007669"/>
    <property type="project" value="TreeGrafter"/>
</dbReference>
<dbReference type="InterPro" id="IPR001841">
    <property type="entry name" value="Znf_RING"/>
</dbReference>
<evidence type="ECO:0000256" key="1">
    <source>
        <dbReference type="ARBA" id="ARBA00022723"/>
    </source>
</evidence>
<organism evidence="7 8">
    <name type="scientific">Stentor coeruleus</name>
    <dbReference type="NCBI Taxonomy" id="5963"/>
    <lineage>
        <taxon>Eukaryota</taxon>
        <taxon>Sar</taxon>
        <taxon>Alveolata</taxon>
        <taxon>Ciliophora</taxon>
        <taxon>Postciliodesmatophora</taxon>
        <taxon>Heterotrichea</taxon>
        <taxon>Heterotrichida</taxon>
        <taxon>Stentoridae</taxon>
        <taxon>Stentor</taxon>
    </lineage>
</organism>
<evidence type="ECO:0000256" key="3">
    <source>
        <dbReference type="ARBA" id="ARBA00022833"/>
    </source>
</evidence>
<keyword evidence="8" id="KW-1185">Reference proteome</keyword>
<comment type="caution">
    <text evidence="7">The sequence shown here is derived from an EMBL/GenBank/DDBJ whole genome shotgun (WGS) entry which is preliminary data.</text>
</comment>
<accession>A0A1R2BXZ7</accession>
<dbReference type="PANTHER" id="PTHR45931">
    <property type="entry name" value="SI:CH211-59O9.10"/>
    <property type="match status" value="1"/>
</dbReference>
<dbReference type="Proteomes" id="UP000187209">
    <property type="component" value="Unassembled WGS sequence"/>
</dbReference>
<evidence type="ECO:0000256" key="2">
    <source>
        <dbReference type="ARBA" id="ARBA00022771"/>
    </source>
</evidence>
<sequence>MRCSNCYDILVRQNPSNSSMHEEQKRSTFSNNHNTHNNYYQPEISNHVPMNHNNRNYANQNVRSSHNHHPRGSGMQSHHNHHNHNEYMNSNPPQSYHRSPINYNRQMRSNPNSRYHGPNRVNSDEDLYSSNRRLQPARHNHAQRPQHYHHAQEEADLYNGYIFDPFENFESHFISPFDEFDNFFRNSPALVPQNRGQDFFSDFFRPRANRGLSFFDSFSNNLFENFINNFQNRLPAQRSRRHRERNLLEMLLGEFSNLESFDLRPMHRFVQNQNQQVMDITELLAAMASMHPQGQRPANPSNVRNLATVKMTADIIRNNTTCTVCQEDFKIGENARKLACDHYFHEDCLMPWLQVQNTCPSCRNPV</sequence>
<protein>
    <recommendedName>
        <fullName evidence="6">RING-type domain-containing protein</fullName>
    </recommendedName>
</protein>
<evidence type="ECO:0000313" key="7">
    <source>
        <dbReference type="EMBL" id="OMJ81682.1"/>
    </source>
</evidence>
<feature type="compositionally biased region" description="Low complexity" evidence="5">
    <location>
        <begin position="27"/>
        <end position="40"/>
    </location>
</feature>
<evidence type="ECO:0000313" key="8">
    <source>
        <dbReference type="Proteomes" id="UP000187209"/>
    </source>
</evidence>
<dbReference type="GO" id="GO:0061630">
    <property type="term" value="F:ubiquitin protein ligase activity"/>
    <property type="evidence" value="ECO:0007669"/>
    <property type="project" value="TreeGrafter"/>
</dbReference>
<dbReference type="InterPro" id="IPR013083">
    <property type="entry name" value="Znf_RING/FYVE/PHD"/>
</dbReference>
<dbReference type="PROSITE" id="PS50089">
    <property type="entry name" value="ZF_RING_2"/>
    <property type="match status" value="1"/>
</dbReference>
<dbReference type="AlphaFoldDB" id="A0A1R2BXZ7"/>
<feature type="region of interest" description="Disordered" evidence="5">
    <location>
        <begin position="14"/>
        <end position="126"/>
    </location>
</feature>
<reference evidence="7 8" key="1">
    <citation type="submission" date="2016-11" db="EMBL/GenBank/DDBJ databases">
        <title>The macronuclear genome of Stentor coeruleus: a giant cell with tiny introns.</title>
        <authorList>
            <person name="Slabodnick M."/>
            <person name="Ruby J.G."/>
            <person name="Reiff S.B."/>
            <person name="Swart E.C."/>
            <person name="Gosai S."/>
            <person name="Prabakaran S."/>
            <person name="Witkowska E."/>
            <person name="Larue G.E."/>
            <person name="Fisher S."/>
            <person name="Freeman R.M."/>
            <person name="Gunawardena J."/>
            <person name="Chu W."/>
            <person name="Stover N.A."/>
            <person name="Gregory B.D."/>
            <person name="Nowacki M."/>
            <person name="Derisi J."/>
            <person name="Roy S.W."/>
            <person name="Marshall W.F."/>
            <person name="Sood P."/>
        </authorList>
    </citation>
    <scope>NUCLEOTIDE SEQUENCE [LARGE SCALE GENOMIC DNA]</scope>
    <source>
        <strain evidence="7">WM001</strain>
    </source>
</reference>
<dbReference type="Gene3D" id="3.30.40.10">
    <property type="entry name" value="Zinc/RING finger domain, C3HC4 (zinc finger)"/>
    <property type="match status" value="1"/>
</dbReference>
<gene>
    <name evidence="7" type="ORF">SteCoe_17791</name>
</gene>